<sequence>MPEKEGSMFLVLMQATYFFIVQRIGSFSLWWTSFLAASSPSEPMVSCEQGIFCYLKAGVTRPRQKDTQL</sequence>
<gene>
    <name evidence="1" type="ORF">L6164_001333</name>
</gene>
<dbReference type="Proteomes" id="UP000828941">
    <property type="component" value="Chromosome 1"/>
</dbReference>
<organism evidence="1 2">
    <name type="scientific">Bauhinia variegata</name>
    <name type="common">Purple orchid tree</name>
    <name type="synonym">Phanera variegata</name>
    <dbReference type="NCBI Taxonomy" id="167791"/>
    <lineage>
        <taxon>Eukaryota</taxon>
        <taxon>Viridiplantae</taxon>
        <taxon>Streptophyta</taxon>
        <taxon>Embryophyta</taxon>
        <taxon>Tracheophyta</taxon>
        <taxon>Spermatophyta</taxon>
        <taxon>Magnoliopsida</taxon>
        <taxon>eudicotyledons</taxon>
        <taxon>Gunneridae</taxon>
        <taxon>Pentapetalae</taxon>
        <taxon>rosids</taxon>
        <taxon>fabids</taxon>
        <taxon>Fabales</taxon>
        <taxon>Fabaceae</taxon>
        <taxon>Cercidoideae</taxon>
        <taxon>Cercideae</taxon>
        <taxon>Bauhiniinae</taxon>
        <taxon>Bauhinia</taxon>
    </lineage>
</organism>
<comment type="caution">
    <text evidence="1">The sequence shown here is derived from an EMBL/GenBank/DDBJ whole genome shotgun (WGS) entry which is preliminary data.</text>
</comment>
<accession>A0ACB9Q9C1</accession>
<evidence type="ECO:0000313" key="1">
    <source>
        <dbReference type="EMBL" id="KAI4357381.1"/>
    </source>
</evidence>
<dbReference type="EMBL" id="CM039426">
    <property type="protein sequence ID" value="KAI4357381.1"/>
    <property type="molecule type" value="Genomic_DNA"/>
</dbReference>
<reference evidence="1 2" key="1">
    <citation type="journal article" date="2022" name="DNA Res.">
        <title>Chromosomal-level genome assembly of the orchid tree Bauhinia variegata (Leguminosae; Cercidoideae) supports the allotetraploid origin hypothesis of Bauhinia.</title>
        <authorList>
            <person name="Zhong Y."/>
            <person name="Chen Y."/>
            <person name="Zheng D."/>
            <person name="Pang J."/>
            <person name="Liu Y."/>
            <person name="Luo S."/>
            <person name="Meng S."/>
            <person name="Qian L."/>
            <person name="Wei D."/>
            <person name="Dai S."/>
            <person name="Zhou R."/>
        </authorList>
    </citation>
    <scope>NUCLEOTIDE SEQUENCE [LARGE SCALE GENOMIC DNA]</scope>
    <source>
        <strain evidence="1">BV-YZ2020</strain>
    </source>
</reference>
<keyword evidence="2" id="KW-1185">Reference proteome</keyword>
<evidence type="ECO:0000313" key="2">
    <source>
        <dbReference type="Proteomes" id="UP000828941"/>
    </source>
</evidence>
<name>A0ACB9Q9C1_BAUVA</name>
<proteinExistence type="predicted"/>
<protein>
    <submittedName>
        <fullName evidence="1">Uncharacterized protein</fullName>
    </submittedName>
</protein>